<dbReference type="GO" id="GO:0008270">
    <property type="term" value="F:zinc ion binding"/>
    <property type="evidence" value="ECO:0007669"/>
    <property type="project" value="UniProtKB-KW"/>
</dbReference>
<dbReference type="RefSeq" id="XP_004178979.1">
    <property type="nucleotide sequence ID" value="XM_004178931.1"/>
</dbReference>
<dbReference type="PROSITE" id="PS51873">
    <property type="entry name" value="TRIAD"/>
    <property type="match status" value="1"/>
</dbReference>
<evidence type="ECO:0000313" key="12">
    <source>
        <dbReference type="EMBL" id="CCH59460.1"/>
    </source>
</evidence>
<dbReference type="OrthoDB" id="1431934at2759"/>
<evidence type="ECO:0000256" key="9">
    <source>
        <dbReference type="PROSITE-ProRule" id="PRU00175"/>
    </source>
</evidence>
<accession>I2GZA8</accession>
<dbReference type="EC" id="2.3.2.31" evidence="2"/>
<keyword evidence="6 9" id="KW-0863">Zinc-finger</keyword>
<keyword evidence="8" id="KW-0862">Zinc</keyword>
<evidence type="ECO:0000256" key="3">
    <source>
        <dbReference type="ARBA" id="ARBA00022679"/>
    </source>
</evidence>
<evidence type="ECO:0000259" key="10">
    <source>
        <dbReference type="PROSITE" id="PS50089"/>
    </source>
</evidence>
<evidence type="ECO:0000256" key="7">
    <source>
        <dbReference type="ARBA" id="ARBA00022786"/>
    </source>
</evidence>
<keyword evidence="3" id="KW-0808">Transferase</keyword>
<dbReference type="Gene3D" id="1.20.120.1750">
    <property type="match status" value="1"/>
</dbReference>
<keyword evidence="4" id="KW-0479">Metal-binding</keyword>
<dbReference type="STRING" id="1071380.I2GZA8"/>
<evidence type="ECO:0000256" key="5">
    <source>
        <dbReference type="ARBA" id="ARBA00022737"/>
    </source>
</evidence>
<reference evidence="12 13" key="1">
    <citation type="journal article" date="2011" name="Proc. Natl. Acad. Sci. U.S.A.">
        <title>Evolutionary erosion of yeast sex chromosomes by mating-type switching accidents.</title>
        <authorList>
            <person name="Gordon J.L."/>
            <person name="Armisen D."/>
            <person name="Proux-Wera E."/>
            <person name="Oheigeartaigh S.S."/>
            <person name="Byrne K.P."/>
            <person name="Wolfe K.H."/>
        </authorList>
    </citation>
    <scope>NUCLEOTIDE SEQUENCE [LARGE SCALE GENOMIC DNA]</scope>
    <source>
        <strain evidence="13">ATCC 34711 / CBS 6284 / DSM 70876 / NBRC 10599 / NRRL Y-10934 / UCD 77-7</strain>
    </source>
</reference>
<evidence type="ECO:0000256" key="4">
    <source>
        <dbReference type="ARBA" id="ARBA00022723"/>
    </source>
</evidence>
<dbReference type="PANTHER" id="PTHR11685">
    <property type="entry name" value="RBR FAMILY RING FINGER AND IBR DOMAIN-CONTAINING"/>
    <property type="match status" value="1"/>
</dbReference>
<feature type="domain" description="RING-type" evidence="10">
    <location>
        <begin position="180"/>
        <end position="231"/>
    </location>
</feature>
<dbReference type="GO" id="GO:0085020">
    <property type="term" value="P:protein K6-linked ubiquitination"/>
    <property type="evidence" value="ECO:0007669"/>
    <property type="project" value="EnsemblFungi"/>
</dbReference>
<dbReference type="OMA" id="SNLQRCP"/>
<dbReference type="CDD" id="cd23783">
    <property type="entry name" value="RWD_ScITT1-like"/>
    <property type="match status" value="1"/>
</dbReference>
<proteinExistence type="predicted"/>
<dbReference type="InterPro" id="IPR002867">
    <property type="entry name" value="IBR_dom"/>
</dbReference>
<evidence type="ECO:0000256" key="8">
    <source>
        <dbReference type="ARBA" id="ARBA00022833"/>
    </source>
</evidence>
<dbReference type="PROSITE" id="PS50089">
    <property type="entry name" value="ZF_RING_2"/>
    <property type="match status" value="1"/>
</dbReference>
<dbReference type="Proteomes" id="UP000002866">
    <property type="component" value="Chromosome 2"/>
</dbReference>
<evidence type="ECO:0000259" key="11">
    <source>
        <dbReference type="PROSITE" id="PS51873"/>
    </source>
</evidence>
<dbReference type="InterPro" id="IPR044066">
    <property type="entry name" value="TRIAD_supradom"/>
</dbReference>
<dbReference type="SMART" id="SM00184">
    <property type="entry name" value="RING"/>
    <property type="match status" value="2"/>
</dbReference>
<dbReference type="HOGENOM" id="CLU_021364_2_2_1"/>
<dbReference type="Gene3D" id="3.30.40.10">
    <property type="entry name" value="Zinc/RING finger domain, C3HC4 (zinc finger)"/>
    <property type="match status" value="1"/>
</dbReference>
<dbReference type="Pfam" id="PF01485">
    <property type="entry name" value="IBR"/>
    <property type="match status" value="1"/>
</dbReference>
<dbReference type="EMBL" id="HE806317">
    <property type="protein sequence ID" value="CCH59460.1"/>
    <property type="molecule type" value="Genomic_DNA"/>
</dbReference>
<dbReference type="InParanoid" id="I2GZA8"/>
<comment type="catalytic activity">
    <reaction evidence="1">
        <text>[E2 ubiquitin-conjugating enzyme]-S-ubiquitinyl-L-cysteine + [acceptor protein]-L-lysine = [E2 ubiquitin-conjugating enzyme]-L-cysteine + [acceptor protein]-N(6)-ubiquitinyl-L-lysine.</text>
        <dbReference type="EC" id="2.3.2.31"/>
    </reaction>
</comment>
<keyword evidence="7" id="KW-0833">Ubl conjugation pathway</keyword>
<gene>
    <name evidence="12" type="primary">TBLA0B06360</name>
    <name evidence="12" type="ORF">TBLA_0B06360</name>
</gene>
<name>I2GZA8_HENB6</name>
<dbReference type="SMART" id="SM00647">
    <property type="entry name" value="IBR"/>
    <property type="match status" value="2"/>
</dbReference>
<dbReference type="AlphaFoldDB" id="I2GZA8"/>
<evidence type="ECO:0000256" key="2">
    <source>
        <dbReference type="ARBA" id="ARBA00012251"/>
    </source>
</evidence>
<evidence type="ECO:0000313" key="13">
    <source>
        <dbReference type="Proteomes" id="UP000002866"/>
    </source>
</evidence>
<sequence>MDKNNLRDDLTILKDMYPEMEVNEFPEESPLTSTISGCVPVRINLATDVTINFQDKKSINLSRLTSDLISFKINPLKYPQLEAGIQLNIESQWMTEDDKSLLLKSIVDEFNEITNPNNEELFDEFFPTLMLVLSFISEDSSTILFPQNRRVCKDEEEFKIFDNIRISLEDYDMKHSNYNCSICMDTKKGDKMVKIPCQNESHYLCRPCSESYFTNMINNGDVLNIRCPDCKFEEINLDNFRNYKDMIKQLFTPLIDVKFLRTILNEDLCKKFEELYHSQAATKLSKHCFNSCVICKRCERWCVKEDLDDSMIHCNYCDFTFCFDCLHSWHGYHNKCGKKFTIPREVVEEYTDLKDDLDNIEKKLELEVKYGKKILEIEVNEYLADKLLDLAIEEEGSNLQRCPTCRLVVQRSEGCNKMKCSMCDSMFCFICGYLLYKDDPYAHFREPRSECYGRLFEGMEGVDD</sequence>
<dbReference type="eggNOG" id="KOG1814">
    <property type="taxonomic scope" value="Eukaryota"/>
</dbReference>
<dbReference type="InterPro" id="IPR031127">
    <property type="entry name" value="E3_UB_ligase_RBR"/>
</dbReference>
<dbReference type="KEGG" id="tbl:TBLA_0B06360"/>
<dbReference type="GO" id="GO:0061630">
    <property type="term" value="F:ubiquitin protein ligase activity"/>
    <property type="evidence" value="ECO:0007669"/>
    <property type="project" value="UniProtKB-EC"/>
</dbReference>
<organism evidence="12 13">
    <name type="scientific">Henningerozyma blattae (strain ATCC 34711 / CBS 6284 / DSM 70876 / NBRC 10599 / NRRL Y-10934 / UCD 77-7)</name>
    <name type="common">Yeast</name>
    <name type="synonym">Tetrapisispora blattae</name>
    <dbReference type="NCBI Taxonomy" id="1071380"/>
    <lineage>
        <taxon>Eukaryota</taxon>
        <taxon>Fungi</taxon>
        <taxon>Dikarya</taxon>
        <taxon>Ascomycota</taxon>
        <taxon>Saccharomycotina</taxon>
        <taxon>Saccharomycetes</taxon>
        <taxon>Saccharomycetales</taxon>
        <taxon>Saccharomycetaceae</taxon>
        <taxon>Henningerozyma</taxon>
    </lineage>
</organism>
<protein>
    <recommendedName>
        <fullName evidence="2">RBR-type E3 ubiquitin transferase</fullName>
        <ecNumber evidence="2">2.3.2.31</ecNumber>
    </recommendedName>
</protein>
<evidence type="ECO:0000256" key="1">
    <source>
        <dbReference type="ARBA" id="ARBA00001798"/>
    </source>
</evidence>
<keyword evidence="5" id="KW-0677">Repeat</keyword>
<dbReference type="SUPFAM" id="SSF57850">
    <property type="entry name" value="RING/U-box"/>
    <property type="match status" value="2"/>
</dbReference>
<feature type="domain" description="RING-type" evidence="11">
    <location>
        <begin position="176"/>
        <end position="455"/>
    </location>
</feature>
<keyword evidence="13" id="KW-1185">Reference proteome</keyword>
<dbReference type="InterPro" id="IPR013083">
    <property type="entry name" value="Znf_RING/FYVE/PHD"/>
</dbReference>
<dbReference type="GO" id="GO:0006449">
    <property type="term" value="P:regulation of translational termination"/>
    <property type="evidence" value="ECO:0007669"/>
    <property type="project" value="EnsemblFungi"/>
</dbReference>
<dbReference type="FunCoup" id="I2GZA8">
    <property type="interactions" value="186"/>
</dbReference>
<dbReference type="InterPro" id="IPR001841">
    <property type="entry name" value="Znf_RING"/>
</dbReference>
<evidence type="ECO:0000256" key="6">
    <source>
        <dbReference type="ARBA" id="ARBA00022771"/>
    </source>
</evidence>
<dbReference type="GO" id="GO:0160127">
    <property type="term" value="P:protein-RNA covalent cross-linking repair"/>
    <property type="evidence" value="ECO:0007669"/>
    <property type="project" value="EnsemblFungi"/>
</dbReference>
<dbReference type="GeneID" id="14494639"/>